<dbReference type="SUPFAM" id="SSF51905">
    <property type="entry name" value="FAD/NAD(P)-binding domain"/>
    <property type="match status" value="1"/>
</dbReference>
<dbReference type="VEuPathDB" id="FungiDB:EYZ11_008122"/>
<organism evidence="4 5">
    <name type="scientific">Aspergillus tanneri</name>
    <dbReference type="NCBI Taxonomy" id="1220188"/>
    <lineage>
        <taxon>Eukaryota</taxon>
        <taxon>Fungi</taxon>
        <taxon>Dikarya</taxon>
        <taxon>Ascomycota</taxon>
        <taxon>Pezizomycotina</taxon>
        <taxon>Eurotiomycetes</taxon>
        <taxon>Eurotiomycetidae</taxon>
        <taxon>Eurotiales</taxon>
        <taxon>Aspergillaceae</taxon>
        <taxon>Aspergillus</taxon>
        <taxon>Aspergillus subgen. Circumdati</taxon>
    </lineage>
</organism>
<keyword evidence="2" id="KW-0560">Oxidoreductase</keyword>
<comment type="similarity">
    <text evidence="1">Belongs to the paxM FAD-dependent monooxygenase family.</text>
</comment>
<keyword evidence="5" id="KW-1185">Reference proteome</keyword>
<accession>A0A4S3JBJ8</accession>
<reference evidence="4 5" key="1">
    <citation type="submission" date="2019-03" db="EMBL/GenBank/DDBJ databases">
        <title>The genome sequence of a newly discovered highly antifungal drug resistant Aspergillus species, Aspergillus tanneri NIH 1004.</title>
        <authorList>
            <person name="Mounaud S."/>
            <person name="Singh I."/>
            <person name="Joardar V."/>
            <person name="Pakala S."/>
            <person name="Pakala S."/>
            <person name="Venepally P."/>
            <person name="Hoover J."/>
            <person name="Nierman W."/>
            <person name="Chung J."/>
            <person name="Losada L."/>
        </authorList>
    </citation>
    <scope>NUCLEOTIDE SEQUENCE [LARGE SCALE GENOMIC DNA]</scope>
    <source>
        <strain evidence="4 5">NIH1004</strain>
    </source>
</reference>
<gene>
    <name evidence="4" type="ORF">EYZ11_008122</name>
</gene>
<dbReference type="PANTHER" id="PTHR13789">
    <property type="entry name" value="MONOOXYGENASE"/>
    <property type="match status" value="1"/>
</dbReference>
<dbReference type="GO" id="GO:0004497">
    <property type="term" value="F:monooxygenase activity"/>
    <property type="evidence" value="ECO:0007669"/>
    <property type="project" value="UniProtKB-KW"/>
</dbReference>
<dbReference type="PANTHER" id="PTHR13789:SF314">
    <property type="entry name" value="FAD-BINDING DOMAIN-CONTAINING PROTEIN"/>
    <property type="match status" value="1"/>
</dbReference>
<name>A0A4S3JBJ8_9EURO</name>
<evidence type="ECO:0000313" key="5">
    <source>
        <dbReference type="Proteomes" id="UP000308092"/>
    </source>
</evidence>
<evidence type="ECO:0000256" key="1">
    <source>
        <dbReference type="ARBA" id="ARBA00007992"/>
    </source>
</evidence>
<proteinExistence type="inferred from homology"/>
<keyword evidence="3" id="KW-0503">Monooxygenase</keyword>
<dbReference type="EMBL" id="SOSA01000337">
    <property type="protein sequence ID" value="THC92402.1"/>
    <property type="molecule type" value="Genomic_DNA"/>
</dbReference>
<evidence type="ECO:0008006" key="6">
    <source>
        <dbReference type="Google" id="ProtNLM"/>
    </source>
</evidence>
<dbReference type="STRING" id="1220188.A0A4S3JBJ8"/>
<dbReference type="InterPro" id="IPR050493">
    <property type="entry name" value="FAD-dep_Monooxygenase_BioMet"/>
</dbReference>
<protein>
    <recommendedName>
        <fullName evidence="6">FAD-binding domain-containing protein</fullName>
    </recommendedName>
</protein>
<dbReference type="Gene3D" id="3.50.50.60">
    <property type="entry name" value="FAD/NAD(P)-binding domain"/>
    <property type="match status" value="2"/>
</dbReference>
<dbReference type="AlphaFoldDB" id="A0A4S3JBJ8"/>
<comment type="caution">
    <text evidence="4">The sequence shown here is derived from an EMBL/GenBank/DDBJ whole genome shotgun (WGS) entry which is preliminary data.</text>
</comment>
<dbReference type="InterPro" id="IPR036188">
    <property type="entry name" value="FAD/NAD-bd_sf"/>
</dbReference>
<dbReference type="Proteomes" id="UP000308092">
    <property type="component" value="Unassembled WGS sequence"/>
</dbReference>
<evidence type="ECO:0000256" key="2">
    <source>
        <dbReference type="ARBA" id="ARBA00023002"/>
    </source>
</evidence>
<sequence>MTDGQGITMFSNAFKVLEELGFDTHRAASVPATGWRLYESRDVVKDIEMDFSAGHSGQPRMQMRSDFREELLCLTMAPSADLGLDGQPAKVVIEKAVVDVGPDEGTVSFADGSKESADLIIISDRVHSRLCSHILNNDSYQANKIDLTFYRVALSADKAREAFRSCLPHFWDRETGKADLVADKVKMWHLRDMDPLPRWNQGRAILIGDVAYPMTPLQGQGANMVIEAEVFCLTDPTTSRDEIPELLQKIDSVRLPHEAAVLNGTRTLGKDIFS</sequence>
<evidence type="ECO:0000256" key="3">
    <source>
        <dbReference type="ARBA" id="ARBA00023033"/>
    </source>
</evidence>
<evidence type="ECO:0000313" key="4">
    <source>
        <dbReference type="EMBL" id="THC92402.1"/>
    </source>
</evidence>